<feature type="signal peptide" evidence="5">
    <location>
        <begin position="1"/>
        <end position="36"/>
    </location>
</feature>
<dbReference type="PANTHER" id="PTHR10628">
    <property type="entry name" value="SIALIDASE"/>
    <property type="match status" value="1"/>
</dbReference>
<dbReference type="InterPro" id="IPR011040">
    <property type="entry name" value="Sialidase"/>
</dbReference>
<dbReference type="Gene3D" id="2.60.40.10">
    <property type="entry name" value="Immunoglobulins"/>
    <property type="match status" value="1"/>
</dbReference>
<feature type="chain" id="PRO_5045614613" description="exo-alpha-sialidase" evidence="5">
    <location>
        <begin position="37"/>
        <end position="534"/>
    </location>
</feature>
<dbReference type="PANTHER" id="PTHR10628:SF30">
    <property type="entry name" value="EXO-ALPHA-SIALIDASE"/>
    <property type="match status" value="1"/>
</dbReference>
<feature type="region of interest" description="Disordered" evidence="4">
    <location>
        <begin position="439"/>
        <end position="534"/>
    </location>
</feature>
<keyword evidence="7" id="KW-0326">Glycosidase</keyword>
<dbReference type="Proteomes" id="UP001596298">
    <property type="component" value="Unassembled WGS sequence"/>
</dbReference>
<name>A0ABW2AAI7_9MICO</name>
<feature type="compositionally biased region" description="Low complexity" evidence="4">
    <location>
        <begin position="439"/>
        <end position="456"/>
    </location>
</feature>
<dbReference type="InterPro" id="IPR036278">
    <property type="entry name" value="Sialidase_sf"/>
</dbReference>
<evidence type="ECO:0000313" key="7">
    <source>
        <dbReference type="EMBL" id="MFC6703869.1"/>
    </source>
</evidence>
<keyword evidence="8" id="KW-1185">Reference proteome</keyword>
<feature type="compositionally biased region" description="Polar residues" evidence="4">
    <location>
        <begin position="517"/>
        <end position="534"/>
    </location>
</feature>
<evidence type="ECO:0000256" key="1">
    <source>
        <dbReference type="ARBA" id="ARBA00000427"/>
    </source>
</evidence>
<organism evidence="7 8">
    <name type="scientific">Flexivirga alba</name>
    <dbReference type="NCBI Taxonomy" id="702742"/>
    <lineage>
        <taxon>Bacteria</taxon>
        <taxon>Bacillati</taxon>
        <taxon>Actinomycetota</taxon>
        <taxon>Actinomycetes</taxon>
        <taxon>Micrococcales</taxon>
        <taxon>Dermacoccaceae</taxon>
        <taxon>Flexivirga</taxon>
    </lineage>
</organism>
<dbReference type="RefSeq" id="WP_382397602.1">
    <property type="nucleotide sequence ID" value="NZ_JBHSWH010000001.1"/>
</dbReference>
<evidence type="ECO:0000259" key="6">
    <source>
        <dbReference type="Pfam" id="PF13088"/>
    </source>
</evidence>
<dbReference type="SUPFAM" id="SSF50939">
    <property type="entry name" value="Sialidases"/>
    <property type="match status" value="1"/>
</dbReference>
<keyword evidence="5" id="KW-0732">Signal</keyword>
<feature type="compositionally biased region" description="Polar residues" evidence="4">
    <location>
        <begin position="493"/>
        <end position="507"/>
    </location>
</feature>
<feature type="compositionally biased region" description="Low complexity" evidence="4">
    <location>
        <begin position="483"/>
        <end position="492"/>
    </location>
</feature>
<comment type="catalytic activity">
    <reaction evidence="1">
        <text>Hydrolysis of alpha-(2-&gt;3)-, alpha-(2-&gt;6)-, alpha-(2-&gt;8)- glycosidic linkages of terminal sialic acid residues in oligosaccharides, glycoproteins, glycolipids, colominic acid and synthetic substrates.</text>
        <dbReference type="EC" id="3.2.1.18"/>
    </reaction>
</comment>
<accession>A0ABW2AAI7</accession>
<dbReference type="InterPro" id="IPR013783">
    <property type="entry name" value="Ig-like_fold"/>
</dbReference>
<dbReference type="Gene3D" id="2.120.10.10">
    <property type="match status" value="1"/>
</dbReference>
<evidence type="ECO:0000256" key="4">
    <source>
        <dbReference type="SAM" id="MobiDB-lite"/>
    </source>
</evidence>
<evidence type="ECO:0000256" key="3">
    <source>
        <dbReference type="ARBA" id="ARBA00012733"/>
    </source>
</evidence>
<proteinExistence type="inferred from homology"/>
<comment type="caution">
    <text evidence="7">The sequence shown here is derived from an EMBL/GenBank/DDBJ whole genome shotgun (WGS) entry which is preliminary data.</text>
</comment>
<feature type="domain" description="Sialidase" evidence="6">
    <location>
        <begin position="69"/>
        <end position="359"/>
    </location>
</feature>
<sequence>MSKGHVPHAHSRFTHALAGVGTGALLAVTAFPGASAATPPVDASINLATRGTNGIPQYRIPALTKTTKGTLIAAYDGRPTMGDLPSNIAIAIRRSTDGGKSWTKQQIVRRDPAPHGYGDPSLLVDQHTGRIFLFYAAGMNQGFGGSSTGNDPDDPNVLQADYSYSDDDGATWHSRRITPQIKDPSWAGMFAASGQGIQLTTGPHAGRLIQQYVIRISGQNYAASAYSDDDGNTWQMGEPVGPGMDENKTVQLADGTVMLNSRASGHRLVAISHDGGQTYSTPVADPTLVDPADNGAVLRVAPNAPASDPASHLLLFANNDDPSIRRNETVRLSCDDGKTWAASKVIDTESAAYSTLAMVSPDRVGLFYERDGYQHMTYTSFSLKSMRALCAPISAAPTAITAGDTQTVPLTITNQTGHELGSGTLQASTPEGWQVPEVRAPASRPTAASPSRSLSRQHSPPRPVPISCPSGMSPRGTPPMPKSPSRSMPTRTHQQPPGSASSRTWTTWMPADGAARSMTSRPTSRESPTLATQF</sequence>
<keyword evidence="7" id="KW-0378">Hydrolase</keyword>
<gene>
    <name evidence="7" type="ORF">ACFQDH_00915</name>
</gene>
<dbReference type="InterPro" id="IPR026856">
    <property type="entry name" value="Sialidase_fam"/>
</dbReference>
<evidence type="ECO:0000313" key="8">
    <source>
        <dbReference type="Proteomes" id="UP001596298"/>
    </source>
</evidence>
<evidence type="ECO:0000256" key="2">
    <source>
        <dbReference type="ARBA" id="ARBA00009348"/>
    </source>
</evidence>
<dbReference type="CDD" id="cd15482">
    <property type="entry name" value="Sialidase_non-viral"/>
    <property type="match status" value="1"/>
</dbReference>
<dbReference type="EC" id="3.2.1.18" evidence="3"/>
<evidence type="ECO:0000256" key="5">
    <source>
        <dbReference type="SAM" id="SignalP"/>
    </source>
</evidence>
<dbReference type="Pfam" id="PF13088">
    <property type="entry name" value="BNR_2"/>
    <property type="match status" value="1"/>
</dbReference>
<dbReference type="EMBL" id="JBHSWH010000001">
    <property type="protein sequence ID" value="MFC6703869.1"/>
    <property type="molecule type" value="Genomic_DNA"/>
</dbReference>
<dbReference type="GO" id="GO:0004308">
    <property type="term" value="F:exo-alpha-sialidase activity"/>
    <property type="evidence" value="ECO:0007669"/>
    <property type="project" value="UniProtKB-EC"/>
</dbReference>
<reference evidence="8" key="1">
    <citation type="journal article" date="2019" name="Int. J. Syst. Evol. Microbiol.">
        <title>The Global Catalogue of Microorganisms (GCM) 10K type strain sequencing project: providing services to taxonomists for standard genome sequencing and annotation.</title>
        <authorList>
            <consortium name="The Broad Institute Genomics Platform"/>
            <consortium name="The Broad Institute Genome Sequencing Center for Infectious Disease"/>
            <person name="Wu L."/>
            <person name="Ma J."/>
        </authorList>
    </citation>
    <scope>NUCLEOTIDE SEQUENCE [LARGE SCALE GENOMIC DNA]</scope>
    <source>
        <strain evidence="8">CCUG 58127</strain>
    </source>
</reference>
<comment type="similarity">
    <text evidence="2">Belongs to the glycosyl hydrolase 33 family.</text>
</comment>
<protein>
    <recommendedName>
        <fullName evidence="3">exo-alpha-sialidase</fullName>
        <ecNumber evidence="3">3.2.1.18</ecNumber>
    </recommendedName>
</protein>